<dbReference type="SUPFAM" id="SSF63825">
    <property type="entry name" value="YWTD domain"/>
    <property type="match status" value="1"/>
</dbReference>
<evidence type="ECO:0000313" key="4">
    <source>
        <dbReference type="Proteomes" id="UP001153069"/>
    </source>
</evidence>
<dbReference type="EMBL" id="CAICTM010001649">
    <property type="protein sequence ID" value="CAB9525265.1"/>
    <property type="molecule type" value="Genomic_DNA"/>
</dbReference>
<comment type="caution">
    <text evidence="3">The sequence shown here is derived from an EMBL/GenBank/DDBJ whole genome shotgun (WGS) entry which is preliminary data.</text>
</comment>
<reference evidence="3" key="1">
    <citation type="submission" date="2020-06" db="EMBL/GenBank/DDBJ databases">
        <authorList>
            <consortium name="Plant Systems Biology data submission"/>
        </authorList>
    </citation>
    <scope>NUCLEOTIDE SEQUENCE</scope>
    <source>
        <strain evidence="3">D6</strain>
    </source>
</reference>
<feature type="signal peptide" evidence="2">
    <location>
        <begin position="1"/>
        <end position="27"/>
    </location>
</feature>
<name>A0A9N8HUG4_9STRA</name>
<evidence type="ECO:0000256" key="1">
    <source>
        <dbReference type="SAM" id="MobiDB-lite"/>
    </source>
</evidence>
<evidence type="ECO:0000256" key="2">
    <source>
        <dbReference type="SAM" id="SignalP"/>
    </source>
</evidence>
<dbReference type="InterPro" id="IPR006624">
    <property type="entry name" value="Beta-propeller_rpt_TECPR"/>
</dbReference>
<proteinExistence type="predicted"/>
<dbReference type="Proteomes" id="UP001153069">
    <property type="component" value="Unassembled WGS sequence"/>
</dbReference>
<keyword evidence="2" id="KW-0732">Signal</keyword>
<accession>A0A9N8HUG4</accession>
<organism evidence="3 4">
    <name type="scientific">Seminavis robusta</name>
    <dbReference type="NCBI Taxonomy" id="568900"/>
    <lineage>
        <taxon>Eukaryota</taxon>
        <taxon>Sar</taxon>
        <taxon>Stramenopiles</taxon>
        <taxon>Ochrophyta</taxon>
        <taxon>Bacillariophyta</taxon>
        <taxon>Bacillariophyceae</taxon>
        <taxon>Bacillariophycidae</taxon>
        <taxon>Naviculales</taxon>
        <taxon>Naviculaceae</taxon>
        <taxon>Seminavis</taxon>
    </lineage>
</organism>
<dbReference type="OrthoDB" id="57446at2759"/>
<feature type="chain" id="PRO_5040497120" evidence="2">
    <location>
        <begin position="28"/>
        <end position="1654"/>
    </location>
</feature>
<sequence length="1654" mass="180877">MTPPSTFGIRTFLSLLTVFVVTKSCSAAPATDVTSEKAAYINDDPNVIFADDKNHVDDSLSRLRGSSNGQALQEIQTEVSANLAKMRSPGSIGLLPYNERADIMVGLQKSVSNVVLYLADLDWKSLPIEEPQQAELHGQLTEAVNDSNNAMEKAIEFVRQAFEGGDSGPEMNAPPKQKQNQRRAKEKSSEEDNQSSSNNENSGRYSQGHRSSFPGSFYKKFHRMMDATTLRPGSKAHISKMLGKHDGAFASNHAHGSRHGRHLQQDSREAMCAQLVECVLSMSRYDTFVYFYSDDINPASGSVDDQRIVFDEEDLIAKYNSAQEKANEILSNGYDSSPGYCEGNIQTHESGGKCCHSSCGQCGGYGCNTWGDSGHNCCMGHVVRECTGPEDTECVIPSEDNCDQLLQMFHRTVENGEVPKWEGGTVGQVCLAEGTPAYVDLGDAAAASVDTSTFREKAWETVEQRIESGQASEQWADTGIEFSRVSVASDGTAWGISPSGQIYIRGNGGNEWYSRPLYPPTTYLMEVSVASTTQVGLDSNGELFKASTYNSDYMEKISGPYKADQVSVGVDGTVWGMRTYSSQTNKLCKRAGVGWTCDFCEKDFKSVHVGSKDHIYFLEHDTDDIYKYTGGWCETTKLYGAARWLSVSVDDDGNERGVYIVGNSNNHIYVLNKDKDISWGASNSPWNKLQEISGGFDRVSSSGDGVLWATTQNGRMCEWKADNNGDFWNWDTWNWGVDSISSAGKNHFHCGASETWKSVSVARNGEICGFKGSYVVYCKWKVGQSYTLWTSQDGIGLWTTFQHMDIGVSRRNMYVSGNNADIQRRKQRGWESFANLPKAMMHVSVTDDGSWVWAVDVDGNVWRVSSEVSGDFESLPGRQTEIAAISKHEVWAVNGYGTLYHTTNSGGTWTEIEKPHGVSMKRISAASDGSVWAIDAGNTIYRFDENLSNSGGSGWINENGGFTFFDVAVGSQGDVVAVSHGSTRQYTGIDVHFGYLSNSFGNAVRTFAEEALDCAKDLFFENSVRSNSFVTYEASGTGSVREWELEPFVFGIGGTEPSDINGYRIPVSVDFFGSASSGRDKHGHLISNTVPGFVFKKYTDLIAEYNICASGLVTQFDTTLTEALNNETVTDATIGKDVFDGKMDEFVDDLGKDCISPMFDQIGAGLELVFGEKPSPGFICGMKGAIISQESIMPGYCCLDAPYELQGDAWGHPYDCSTATHCQNVGPYFSGMSVEACDAQGGTWCPQPSDCGVLMTCIQNEINDASSSVAYKEYLRLAPNVAITTDSIQCGRARQYFGYDARFLNDQAICDDIHELRLSKDFSFMDEFLGGQADGGGTAPGNTTGDYTELNIAPLTIIEIAPPPVPDFKLGKVNYTHSGLMKQTKGQGWRATNFALRTALGVVYFVRGILDSAACPETGCTPVDIGLANLCQAAHFAASSAVEVAAHIINVALDISEFTYEEAMEQGNNEPWQIFDRVKAIKHNMDLTGEYIQHRFEQQNNFIQAHHVAMSNMLYEHQDSIGGNLTLHHSLHAITQEKVNQTYDQVVALDAKITELQCANSFDLQVEIVSVAPKQVLVLTTFEGALTDYTTLIIKGVEGGMFVSVTPTVLGLETGRAILELSGTTATAFTFDAKLTTNDKVYVQSTLASFGALC</sequence>
<evidence type="ECO:0000313" key="3">
    <source>
        <dbReference type="EMBL" id="CAB9525265.1"/>
    </source>
</evidence>
<protein>
    <submittedName>
        <fullName evidence="3">TECPR</fullName>
    </submittedName>
</protein>
<dbReference type="SMART" id="SM00706">
    <property type="entry name" value="TECPR"/>
    <property type="match status" value="6"/>
</dbReference>
<gene>
    <name evidence="3" type="ORF">SEMRO_1651_G288760.1</name>
</gene>
<keyword evidence="4" id="KW-1185">Reference proteome</keyword>
<feature type="region of interest" description="Disordered" evidence="1">
    <location>
        <begin position="163"/>
        <end position="211"/>
    </location>
</feature>